<dbReference type="InterPro" id="IPR001119">
    <property type="entry name" value="SLH_dom"/>
</dbReference>
<comment type="catalytic activity">
    <reaction evidence="5">
        <text>Hydrolysis of (1-&gt;4)-beta-linkages between N-acetylmuramic acid and N-acetyl-D-glucosamine residues in a peptidoglycan and between N-acetyl-D-glucosamine residues in chitodextrins.</text>
        <dbReference type="EC" id="3.2.1.17"/>
    </reaction>
</comment>
<dbReference type="CDD" id="cd00737">
    <property type="entry name" value="lyz_endolysin_autolysin"/>
    <property type="match status" value="1"/>
</dbReference>
<dbReference type="GO" id="GO:0042742">
    <property type="term" value="P:defense response to bacterium"/>
    <property type="evidence" value="ECO:0007669"/>
    <property type="project" value="UniProtKB-KW"/>
</dbReference>
<comment type="similarity">
    <text evidence="5">Belongs to the glycosyl hydrolase 24 family.</text>
</comment>
<feature type="domain" description="SLH" evidence="7">
    <location>
        <begin position="414"/>
        <end position="468"/>
    </location>
</feature>
<feature type="chain" id="PRO_5038670492" description="Lysozyme" evidence="6">
    <location>
        <begin position="25"/>
        <end position="468"/>
    </location>
</feature>
<feature type="domain" description="SLH" evidence="7">
    <location>
        <begin position="308"/>
        <end position="371"/>
    </location>
</feature>
<keyword evidence="6" id="KW-0732">Signal</keyword>
<dbReference type="Pfam" id="PF00395">
    <property type="entry name" value="SLH"/>
    <property type="match status" value="2"/>
</dbReference>
<dbReference type="PROSITE" id="PS51272">
    <property type="entry name" value="SLH"/>
    <property type="match status" value="2"/>
</dbReference>
<keyword evidence="5" id="KW-0326">Glycosidase</keyword>
<evidence type="ECO:0000256" key="1">
    <source>
        <dbReference type="ARBA" id="ARBA00022529"/>
    </source>
</evidence>
<evidence type="ECO:0000256" key="6">
    <source>
        <dbReference type="SAM" id="SignalP"/>
    </source>
</evidence>
<dbReference type="GO" id="GO:0009253">
    <property type="term" value="P:peptidoglycan catabolic process"/>
    <property type="evidence" value="ECO:0007669"/>
    <property type="project" value="InterPro"/>
</dbReference>
<keyword evidence="2 5" id="KW-0081">Bacteriolytic enzyme</keyword>
<protein>
    <recommendedName>
        <fullName evidence="5">Lysozyme</fullName>
        <ecNumber evidence="5">3.2.1.17</ecNumber>
    </recommendedName>
</protein>
<dbReference type="PANTHER" id="PTHR38107">
    <property type="match status" value="1"/>
</dbReference>
<dbReference type="AlphaFoldDB" id="A0A9D0Z723"/>
<keyword evidence="3" id="KW-0677">Repeat</keyword>
<evidence type="ECO:0000256" key="2">
    <source>
        <dbReference type="ARBA" id="ARBA00022638"/>
    </source>
</evidence>
<dbReference type="InterPro" id="IPR042229">
    <property type="entry name" value="Listeria/Bacterioides_rpt_sf"/>
</dbReference>
<evidence type="ECO:0000256" key="3">
    <source>
        <dbReference type="ARBA" id="ARBA00022737"/>
    </source>
</evidence>
<dbReference type="InterPro" id="IPR023347">
    <property type="entry name" value="Lysozyme_dom_sf"/>
</dbReference>
<sequence length="468" mass="51363">MKSRLLSLLLALMLLLGLTVQAMAVEGDPLAPVDDGQVDHEEIPDDDYEADADLTIDDLQTSQAGIDFIKEYESFTAVAYHDVSQMSIGYGCSTAYADKYGFSTTEITVEEADQLLLYVVAEIEQKLDAFLDTYNLNLAQHEYDALISFTFNVGSSWLKPEYRLANLLINGNYSTNEFASAMGVWCHVGTEINSGLIVRRIGEVKLFLYGAYALDDTPNKFCYLIYEGNGGSPESDFGLYLEDSAYGALMTAEHETASFTGWYTEDGEPVTADTLVQDDLTVYASWDGKLEIDGTETEVQQPDTTVDLTALFSDIPANAWYYDYVEDLYRAKVVDGYGNGTFKPESNVKTGEALKMILLAAGYDEPEPVASHWARGYLNLALDLGIIDRGDITDLDVPITREMMAKVAANALGLQASGDMPPFTDTSSIYVAALYEAGIVDGYGSGVFGPQKALSRAELCTIVWRMLK</sequence>
<dbReference type="InterPro" id="IPR051018">
    <property type="entry name" value="Bacteriophage_GH24"/>
</dbReference>
<dbReference type="GO" id="GO:0016998">
    <property type="term" value="P:cell wall macromolecule catabolic process"/>
    <property type="evidence" value="ECO:0007669"/>
    <property type="project" value="InterPro"/>
</dbReference>
<keyword evidence="4" id="KW-1035">Host cytoplasm</keyword>
<dbReference type="GO" id="GO:0003796">
    <property type="term" value="F:lysozyme activity"/>
    <property type="evidence" value="ECO:0007669"/>
    <property type="project" value="UniProtKB-EC"/>
</dbReference>
<keyword evidence="1 5" id="KW-0929">Antimicrobial</keyword>
<reference evidence="8" key="1">
    <citation type="submission" date="2020-10" db="EMBL/GenBank/DDBJ databases">
        <authorList>
            <person name="Gilroy R."/>
        </authorList>
    </citation>
    <scope>NUCLEOTIDE SEQUENCE</scope>
    <source>
        <strain evidence="8">ChiSjej2B20-13462</strain>
    </source>
</reference>
<dbReference type="Gene3D" id="1.10.530.40">
    <property type="match status" value="1"/>
</dbReference>
<evidence type="ECO:0000313" key="9">
    <source>
        <dbReference type="Proteomes" id="UP000886874"/>
    </source>
</evidence>
<dbReference type="EMBL" id="DVFN01000109">
    <property type="protein sequence ID" value="HIQ70179.1"/>
    <property type="molecule type" value="Genomic_DNA"/>
</dbReference>
<name>A0A9D0Z723_9FIRM</name>
<comment type="caution">
    <text evidence="8">The sequence shown here is derived from an EMBL/GenBank/DDBJ whole genome shotgun (WGS) entry which is preliminary data.</text>
</comment>
<keyword evidence="5" id="KW-0378">Hydrolase</keyword>
<proteinExistence type="inferred from homology"/>
<evidence type="ECO:0000256" key="5">
    <source>
        <dbReference type="RuleBase" id="RU003788"/>
    </source>
</evidence>
<dbReference type="InterPro" id="IPR033907">
    <property type="entry name" value="Endolysin_autolysin"/>
</dbReference>
<dbReference type="SUPFAM" id="SSF53955">
    <property type="entry name" value="Lysozyme-like"/>
    <property type="match status" value="1"/>
</dbReference>
<evidence type="ECO:0000256" key="4">
    <source>
        <dbReference type="ARBA" id="ARBA00023200"/>
    </source>
</evidence>
<organism evidence="8 9">
    <name type="scientific">Candidatus Avoscillospira stercorigallinarum</name>
    <dbReference type="NCBI Taxonomy" id="2840708"/>
    <lineage>
        <taxon>Bacteria</taxon>
        <taxon>Bacillati</taxon>
        <taxon>Bacillota</taxon>
        <taxon>Clostridia</taxon>
        <taxon>Eubacteriales</taxon>
        <taxon>Oscillospiraceae</taxon>
        <taxon>Oscillospiraceae incertae sedis</taxon>
        <taxon>Candidatus Avoscillospira</taxon>
    </lineage>
</organism>
<dbReference type="PANTHER" id="PTHR38107:SF3">
    <property type="entry name" value="LYSOZYME RRRD-RELATED"/>
    <property type="match status" value="1"/>
</dbReference>
<reference evidence="8" key="2">
    <citation type="journal article" date="2021" name="PeerJ">
        <title>Extensive microbial diversity within the chicken gut microbiome revealed by metagenomics and culture.</title>
        <authorList>
            <person name="Gilroy R."/>
            <person name="Ravi A."/>
            <person name="Getino M."/>
            <person name="Pursley I."/>
            <person name="Horton D.L."/>
            <person name="Alikhan N.F."/>
            <person name="Baker D."/>
            <person name="Gharbi K."/>
            <person name="Hall N."/>
            <person name="Watson M."/>
            <person name="Adriaenssens E.M."/>
            <person name="Foster-Nyarko E."/>
            <person name="Jarju S."/>
            <person name="Secka A."/>
            <person name="Antonio M."/>
            <person name="Oren A."/>
            <person name="Chaudhuri R.R."/>
            <person name="La Ragione R."/>
            <person name="Hildebrand F."/>
            <person name="Pallen M.J."/>
        </authorList>
    </citation>
    <scope>NUCLEOTIDE SEQUENCE</scope>
    <source>
        <strain evidence="8">ChiSjej2B20-13462</strain>
    </source>
</reference>
<dbReference type="Proteomes" id="UP000886874">
    <property type="component" value="Unassembled WGS sequence"/>
</dbReference>
<dbReference type="InterPro" id="IPR023346">
    <property type="entry name" value="Lysozyme-like_dom_sf"/>
</dbReference>
<feature type="signal peptide" evidence="6">
    <location>
        <begin position="1"/>
        <end position="24"/>
    </location>
</feature>
<accession>A0A9D0Z723</accession>
<dbReference type="EC" id="3.2.1.17" evidence="5"/>
<dbReference type="InterPro" id="IPR002196">
    <property type="entry name" value="Glyco_hydro_24"/>
</dbReference>
<dbReference type="GO" id="GO:0031640">
    <property type="term" value="P:killing of cells of another organism"/>
    <property type="evidence" value="ECO:0007669"/>
    <property type="project" value="UniProtKB-KW"/>
</dbReference>
<gene>
    <name evidence="8" type="ORF">IAA67_07620</name>
</gene>
<evidence type="ECO:0000259" key="7">
    <source>
        <dbReference type="PROSITE" id="PS51272"/>
    </source>
</evidence>
<dbReference type="Gene3D" id="2.60.40.4270">
    <property type="entry name" value="Listeria-Bacteroides repeat domain"/>
    <property type="match status" value="1"/>
</dbReference>
<evidence type="ECO:0000313" key="8">
    <source>
        <dbReference type="EMBL" id="HIQ70179.1"/>
    </source>
</evidence>
<dbReference type="Pfam" id="PF00959">
    <property type="entry name" value="Phage_lysozyme"/>
    <property type="match status" value="1"/>
</dbReference>